<evidence type="ECO:0000313" key="2">
    <source>
        <dbReference type="EMBL" id="CAK9259407.1"/>
    </source>
</evidence>
<sequence length="1188" mass="132594">MFTDGLDNSALQWVWKGSAGFPTRVHDFTATTGLAAGRGLPPPQLKNVHMHSGLLKLPRFLPTDDIASTNDDMEESVGSISAGNPTQDDYDSLDEQEDSGLYSPASSPCGSSPPSNSVHPCEPHNHVHEEQVDLLKAAYHPAGATGNSQRSDLIDVKDYYDRHPPFSRRDSFGEHENNSFRRESLGHRDSSCGREESAYGKDSFGRRDNIDLQHSAFTGSRKFMFEYDREEIVERNGGLAGVVLLQSEAENMGAPPSAPPMSAGMMLDPSDVTLPAPTCSPVVTFSLEETKEDMLHSAPARVCQPSTSGQAAWQAVIAYDACVRLCLRAWSRGCMEAPKFLEDECCLLRDCFGLQQVLLQPLEDSTRKAASEDVEVSMTSKSKRTIGKVKVQVRKIRIIPKPVARANPSTSMRSAAYMNAGVQYMRQVSGILKDKVNSLRHSALAEPPQENFSCVLRLKSSAEEDAIHMQPGSSDTSVFLPESSGDDLLVEIQDSKGATHGRLVVHIATISDDPNDRVRWYGFYNEREHECVGKVQLFLNYTTTSGEIGSAKWGPVGETRAYDTVLEVAMRMQQFQQRNLRLHGSWLWLLSEFSSCYGVSDAYTRLRYLACIMEVATPTEDCLVLIHELLCPIIKGRGENTLSRQEKRILADIEEQVGQLLAMVFENYKSLDEASPSGLADTFVPAVGAVAPALVPAVQLYTLLHDILSVEAQCTLRNYFQIAARKRCKRHMTETDEYLSNGGDGFLMDSLSMGTAYAKMKTLCMHISSEVRVDIEIHNKHVLPSSIDLPSIAASIYDAELANRLRTFLVACPPSSPSAPVAELMIATADFQRDLASWGVRAQKGGVDAKDLFHLYVVLWIQDKRLHLLDFCKFDKERCTWVTTEHSTSPFVEQVYERIKDTLNEYEVIISRWPEYTFALENAVADVERAVLGALEKQYAEVLSPLKDAMVPKKFSLQYMQKLTRRGSITIYSVPSQLGVMLNSMKRLLDTLRPNIDAQMKAWVACLPGEGGHGRVVFGERLNEVTVELRAKYKSFLQAIVEKLADNARLQRTTKLKKILQDTREAGGESDIRERMQPLNTQVVDTISHLHDVFTTRVFVAVCRGYWDRMARDVLHFLENRKENRSWYKGSSVALGILDDVFASQMQRLQGCELQEKDLEPPRSVVEAHSMLSRDAPNGVDSSSLFFY</sequence>
<organism evidence="2 3">
    <name type="scientific">Sphagnum jensenii</name>
    <dbReference type="NCBI Taxonomy" id="128206"/>
    <lineage>
        <taxon>Eukaryota</taxon>
        <taxon>Viridiplantae</taxon>
        <taxon>Streptophyta</taxon>
        <taxon>Embryophyta</taxon>
        <taxon>Bryophyta</taxon>
        <taxon>Sphagnophytina</taxon>
        <taxon>Sphagnopsida</taxon>
        <taxon>Sphagnales</taxon>
        <taxon>Sphagnaceae</taxon>
        <taxon>Sphagnum</taxon>
    </lineage>
</organism>
<proteinExistence type="predicted"/>
<dbReference type="Proteomes" id="UP001497444">
    <property type="component" value="Chromosome 12"/>
</dbReference>
<protein>
    <submittedName>
        <fullName evidence="2">Uncharacterized protein</fullName>
    </submittedName>
</protein>
<feature type="region of interest" description="Disordered" evidence="1">
    <location>
        <begin position="65"/>
        <end position="123"/>
    </location>
</feature>
<accession>A0ABP0W1F8</accession>
<gene>
    <name evidence="2" type="ORF">CSSPJE1EN1_LOCUS4885</name>
</gene>
<keyword evidence="3" id="KW-1185">Reference proteome</keyword>
<feature type="compositionally biased region" description="Low complexity" evidence="1">
    <location>
        <begin position="103"/>
        <end position="117"/>
    </location>
</feature>
<evidence type="ECO:0000313" key="3">
    <source>
        <dbReference type="Proteomes" id="UP001497444"/>
    </source>
</evidence>
<dbReference type="EMBL" id="OZ020107">
    <property type="protein sequence ID" value="CAK9259407.1"/>
    <property type="molecule type" value="Genomic_DNA"/>
</dbReference>
<feature type="compositionally biased region" description="Acidic residues" evidence="1">
    <location>
        <begin position="88"/>
        <end position="98"/>
    </location>
</feature>
<feature type="compositionally biased region" description="Polar residues" evidence="1">
    <location>
        <begin position="78"/>
        <end position="87"/>
    </location>
</feature>
<feature type="region of interest" description="Disordered" evidence="1">
    <location>
        <begin position="165"/>
        <end position="205"/>
    </location>
</feature>
<dbReference type="PANTHER" id="PTHR31110:SF2">
    <property type="entry name" value="PESTICIDAL CRYSTAL CRY8BA PROTEIN"/>
    <property type="match status" value="1"/>
</dbReference>
<dbReference type="PANTHER" id="PTHR31110">
    <property type="entry name" value="PESTICIDAL CRYSTAL CRY8BA PROTEIN"/>
    <property type="match status" value="1"/>
</dbReference>
<name>A0ABP0W1F8_9BRYO</name>
<evidence type="ECO:0000256" key="1">
    <source>
        <dbReference type="SAM" id="MobiDB-lite"/>
    </source>
</evidence>
<reference evidence="2" key="1">
    <citation type="submission" date="2024-02" db="EMBL/GenBank/DDBJ databases">
        <authorList>
            <consortium name="ELIXIR-Norway"/>
            <consortium name="Elixir Norway"/>
        </authorList>
    </citation>
    <scope>NUCLEOTIDE SEQUENCE</scope>
</reference>